<name>A0A8T1N6C7_CARIL</name>
<dbReference type="InterPro" id="IPR003604">
    <property type="entry name" value="Matrin/U1-like-C_Znf_C2H2"/>
</dbReference>
<feature type="compositionally biased region" description="Polar residues" evidence="4">
    <location>
        <begin position="27"/>
        <end position="36"/>
    </location>
</feature>
<feature type="region of interest" description="Disordered" evidence="4">
    <location>
        <begin position="224"/>
        <end position="247"/>
    </location>
</feature>
<dbReference type="Pfam" id="PF12874">
    <property type="entry name" value="zf-met"/>
    <property type="match status" value="1"/>
</dbReference>
<keyword evidence="3" id="KW-0862">Zinc</keyword>
<feature type="region of interest" description="Disordered" evidence="4">
    <location>
        <begin position="358"/>
        <end position="380"/>
    </location>
</feature>
<gene>
    <name evidence="7" type="ORF">CIPAW_16G108300</name>
</gene>
<organism evidence="7 8">
    <name type="scientific">Carya illinoinensis</name>
    <name type="common">Pecan</name>
    <dbReference type="NCBI Taxonomy" id="32201"/>
    <lineage>
        <taxon>Eukaryota</taxon>
        <taxon>Viridiplantae</taxon>
        <taxon>Streptophyta</taxon>
        <taxon>Embryophyta</taxon>
        <taxon>Tracheophyta</taxon>
        <taxon>Spermatophyta</taxon>
        <taxon>Magnoliopsida</taxon>
        <taxon>eudicotyledons</taxon>
        <taxon>Gunneridae</taxon>
        <taxon>Pentapetalae</taxon>
        <taxon>rosids</taxon>
        <taxon>fabids</taxon>
        <taxon>Fagales</taxon>
        <taxon>Juglandaceae</taxon>
        <taxon>Carya</taxon>
    </lineage>
</organism>
<evidence type="ECO:0000256" key="1">
    <source>
        <dbReference type="ARBA" id="ARBA00022723"/>
    </source>
</evidence>
<keyword evidence="8" id="KW-1185">Reference proteome</keyword>
<sequence>MEFKFRAVDDRQPLYCSPSSSLSYFTDQASRASFSSTDRKPRQEQMRNPNDVREAIQRELEKERIREEIMVADIARRRVLEEEVRRELMMEREIAMLRLTAGRLSSEELLMKQLIREEIIAAEMTRRRVLEAEVRRELMVEQEMAMRRVMAMGLSLEEPLAMRLDSRLPPRYPFDGRAFPVHGSGFYMFPMPVSTEAMKLDIKPPSEINKDKLIILAKPEPNLSGEKKKAVKPSAGSPSEPPTIGLKKMPKEEWSCALCQVSAANERGLNEHLRGKKHKAKVTGLMGKIVSSTALPKECTKPSQLTEITDIGSSGLETKIEGESIQHNKVGGCSYQKVQVTENLKNKVEQVSVQKNQIAGDSKKANGTATGQGDEKTTESKKPEKFQFWCEICQLGTHSQEVMENHKNGKKHRAQLQNLGKKDEVVLNKVAKASSDHTLKAVDADFAAKEANK</sequence>
<feature type="compositionally biased region" description="Basic and acidic residues" evidence="4">
    <location>
        <begin position="37"/>
        <end position="49"/>
    </location>
</feature>
<dbReference type="Pfam" id="PF12171">
    <property type="entry name" value="zf-C2H2_jaz"/>
    <property type="match status" value="1"/>
</dbReference>
<evidence type="ECO:0000256" key="4">
    <source>
        <dbReference type="SAM" id="MobiDB-lite"/>
    </source>
</evidence>
<feature type="region of interest" description="Disordered" evidence="4">
    <location>
        <begin position="27"/>
        <end position="49"/>
    </location>
</feature>
<keyword evidence="1" id="KW-0479">Metal-binding</keyword>
<evidence type="ECO:0000259" key="6">
    <source>
        <dbReference type="SMART" id="SM00451"/>
    </source>
</evidence>
<evidence type="ECO:0000313" key="7">
    <source>
        <dbReference type="EMBL" id="KAG6625592.1"/>
    </source>
</evidence>
<feature type="domain" description="C2H2-type" evidence="5">
    <location>
        <begin position="388"/>
        <end position="412"/>
    </location>
</feature>
<evidence type="ECO:0000256" key="3">
    <source>
        <dbReference type="ARBA" id="ARBA00022833"/>
    </source>
</evidence>
<dbReference type="AlphaFoldDB" id="A0A8T1N6C7"/>
<dbReference type="InterPro" id="IPR022755">
    <property type="entry name" value="Znf_C2H2_jaz"/>
</dbReference>
<keyword evidence="2" id="KW-0863">Zinc-finger</keyword>
<dbReference type="Proteomes" id="UP000811609">
    <property type="component" value="Chromosome 16"/>
</dbReference>
<evidence type="ECO:0000259" key="5">
    <source>
        <dbReference type="SMART" id="SM00355"/>
    </source>
</evidence>
<feature type="domain" description="U1-type" evidence="6">
    <location>
        <begin position="385"/>
        <end position="419"/>
    </location>
</feature>
<dbReference type="GO" id="GO:0003676">
    <property type="term" value="F:nucleic acid binding"/>
    <property type="evidence" value="ECO:0007669"/>
    <property type="project" value="InterPro"/>
</dbReference>
<protein>
    <submittedName>
        <fullName evidence="7">Uncharacterized protein</fullName>
    </submittedName>
</protein>
<evidence type="ECO:0000256" key="2">
    <source>
        <dbReference type="ARBA" id="ARBA00022771"/>
    </source>
</evidence>
<evidence type="ECO:0000313" key="8">
    <source>
        <dbReference type="Proteomes" id="UP000811609"/>
    </source>
</evidence>
<dbReference type="SMART" id="SM00451">
    <property type="entry name" value="ZnF_U1"/>
    <property type="match status" value="2"/>
</dbReference>
<dbReference type="SMART" id="SM00355">
    <property type="entry name" value="ZnF_C2H2"/>
    <property type="match status" value="2"/>
</dbReference>
<accession>A0A8T1N6C7</accession>
<dbReference type="PANTHER" id="PTHR47487">
    <property type="entry name" value="OS06G0651300 PROTEIN-RELATED"/>
    <property type="match status" value="1"/>
</dbReference>
<feature type="compositionally biased region" description="Polar residues" evidence="4">
    <location>
        <begin position="358"/>
        <end position="371"/>
    </location>
</feature>
<comment type="caution">
    <text evidence="7">The sequence shown here is derived from an EMBL/GenBank/DDBJ whole genome shotgun (WGS) entry which is preliminary data.</text>
</comment>
<feature type="domain" description="U1-type" evidence="6">
    <location>
        <begin position="251"/>
        <end position="285"/>
    </location>
</feature>
<dbReference type="InterPro" id="IPR013087">
    <property type="entry name" value="Znf_C2H2_type"/>
</dbReference>
<dbReference type="GO" id="GO:0008270">
    <property type="term" value="F:zinc ion binding"/>
    <property type="evidence" value="ECO:0007669"/>
    <property type="project" value="UniProtKB-KW"/>
</dbReference>
<proteinExistence type="predicted"/>
<dbReference type="PANTHER" id="PTHR47487:SF8">
    <property type="entry name" value="OS08G0270900 PROTEIN"/>
    <property type="match status" value="1"/>
</dbReference>
<reference evidence="7" key="1">
    <citation type="submission" date="2020-12" db="EMBL/GenBank/DDBJ databases">
        <title>WGS assembly of Carya illinoinensis cv. Pawnee.</title>
        <authorList>
            <person name="Platts A."/>
            <person name="Shu S."/>
            <person name="Wright S."/>
            <person name="Barry K."/>
            <person name="Edger P."/>
            <person name="Pires J.C."/>
            <person name="Schmutz J."/>
        </authorList>
    </citation>
    <scope>NUCLEOTIDE SEQUENCE</scope>
    <source>
        <tissue evidence="7">Leaf</tissue>
    </source>
</reference>
<feature type="domain" description="C2H2-type" evidence="5">
    <location>
        <begin position="254"/>
        <end position="278"/>
    </location>
</feature>
<dbReference type="EMBL" id="CM031824">
    <property type="protein sequence ID" value="KAG6625592.1"/>
    <property type="molecule type" value="Genomic_DNA"/>
</dbReference>